<reference evidence="1 2" key="1">
    <citation type="journal article" date="2020" name="bioRxiv">
        <title>Sequence and annotation of 42 cannabis genomes reveals extensive copy number variation in cannabinoid synthesis and pathogen resistance genes.</title>
        <authorList>
            <person name="Mckernan K.J."/>
            <person name="Helbert Y."/>
            <person name="Kane L.T."/>
            <person name="Ebling H."/>
            <person name="Zhang L."/>
            <person name="Liu B."/>
            <person name="Eaton Z."/>
            <person name="Mclaughlin S."/>
            <person name="Kingan S."/>
            <person name="Baybayan P."/>
            <person name="Concepcion G."/>
            <person name="Jordan M."/>
            <person name="Riva A."/>
            <person name="Barbazuk W."/>
            <person name="Harkins T."/>
        </authorList>
    </citation>
    <scope>NUCLEOTIDE SEQUENCE [LARGE SCALE GENOMIC DNA]</scope>
    <source>
        <strain evidence="2">cv. Jamaican Lion 4</strain>
        <tissue evidence="1">Leaf</tissue>
    </source>
</reference>
<evidence type="ECO:0000313" key="1">
    <source>
        <dbReference type="EMBL" id="KAF4380536.1"/>
    </source>
</evidence>
<dbReference type="AlphaFoldDB" id="A0A7J6GC39"/>
<evidence type="ECO:0000313" key="2">
    <source>
        <dbReference type="Proteomes" id="UP000583929"/>
    </source>
</evidence>
<protein>
    <recommendedName>
        <fullName evidence="3">Zinc knuckle CX2CX4HX4C domain-containing protein</fullName>
    </recommendedName>
</protein>
<evidence type="ECO:0008006" key="3">
    <source>
        <dbReference type="Google" id="ProtNLM"/>
    </source>
</evidence>
<keyword evidence="2" id="KW-1185">Reference proteome</keyword>
<organism evidence="1 2">
    <name type="scientific">Cannabis sativa</name>
    <name type="common">Hemp</name>
    <name type="synonym">Marijuana</name>
    <dbReference type="NCBI Taxonomy" id="3483"/>
    <lineage>
        <taxon>Eukaryota</taxon>
        <taxon>Viridiplantae</taxon>
        <taxon>Streptophyta</taxon>
        <taxon>Embryophyta</taxon>
        <taxon>Tracheophyta</taxon>
        <taxon>Spermatophyta</taxon>
        <taxon>Magnoliopsida</taxon>
        <taxon>eudicotyledons</taxon>
        <taxon>Gunneridae</taxon>
        <taxon>Pentapetalae</taxon>
        <taxon>rosids</taxon>
        <taxon>fabids</taxon>
        <taxon>Rosales</taxon>
        <taxon>Cannabaceae</taxon>
        <taxon>Cannabis</taxon>
    </lineage>
</organism>
<proteinExistence type="predicted"/>
<dbReference type="EMBL" id="JAATIQ010000119">
    <property type="protein sequence ID" value="KAF4380536.1"/>
    <property type="molecule type" value="Genomic_DNA"/>
</dbReference>
<sequence>MARIPKGKSYHLWKRIRRSFKYEYVTTFCFICGIIGHTERRKSYQIGSQWLRDHSLKDDVFSDATVMQQPQSSSKAIMSNAGNPVDNQCVIRYGSNVVTNPIYQDIATGQQNINKGVNVVADKELMVAVIGEENQFHINVIDSKRRRTEEEASNGLLVSKEEGSGPVNTHEILPPGQDVLMSDDNNDDNPFVTSTHPSLDQCKVRQLMQQNRENWDVELVTELLNN</sequence>
<accession>A0A7J6GC39</accession>
<comment type="caution">
    <text evidence="1">The sequence shown here is derived from an EMBL/GenBank/DDBJ whole genome shotgun (WGS) entry which is preliminary data.</text>
</comment>
<name>A0A7J6GC39_CANSA</name>
<dbReference type="Proteomes" id="UP000583929">
    <property type="component" value="Unassembled WGS sequence"/>
</dbReference>
<gene>
    <name evidence="1" type="ORF">G4B88_027627</name>
</gene>